<dbReference type="PANTHER" id="PTHR43160:SF3">
    <property type="entry name" value="ACONITATE HYDRATASE, MITOCHONDRIAL"/>
    <property type="match status" value="1"/>
</dbReference>
<evidence type="ECO:0000313" key="1">
    <source>
        <dbReference type="EMBL" id="RXW12520.1"/>
    </source>
</evidence>
<dbReference type="EMBL" id="SDEE01001212">
    <property type="protein sequence ID" value="RXW12520.1"/>
    <property type="molecule type" value="Genomic_DNA"/>
</dbReference>
<dbReference type="GO" id="GO:0003994">
    <property type="term" value="F:aconitate hydratase activity"/>
    <property type="evidence" value="ECO:0007669"/>
    <property type="project" value="TreeGrafter"/>
</dbReference>
<dbReference type="GO" id="GO:0005739">
    <property type="term" value="C:mitochondrion"/>
    <property type="evidence" value="ECO:0007669"/>
    <property type="project" value="TreeGrafter"/>
</dbReference>
<organism evidence="1 2">
    <name type="scientific">Candolleomyces aberdarensis</name>
    <dbReference type="NCBI Taxonomy" id="2316362"/>
    <lineage>
        <taxon>Eukaryota</taxon>
        <taxon>Fungi</taxon>
        <taxon>Dikarya</taxon>
        <taxon>Basidiomycota</taxon>
        <taxon>Agaricomycotina</taxon>
        <taxon>Agaricomycetes</taxon>
        <taxon>Agaricomycetidae</taxon>
        <taxon>Agaricales</taxon>
        <taxon>Agaricineae</taxon>
        <taxon>Psathyrellaceae</taxon>
        <taxon>Candolleomyces</taxon>
    </lineage>
</organism>
<dbReference type="PANTHER" id="PTHR43160">
    <property type="entry name" value="ACONITATE HYDRATASE B"/>
    <property type="match status" value="1"/>
</dbReference>
<dbReference type="GO" id="GO:0005829">
    <property type="term" value="C:cytosol"/>
    <property type="evidence" value="ECO:0007669"/>
    <property type="project" value="TreeGrafter"/>
</dbReference>
<accession>A0A4Q2D026</accession>
<evidence type="ECO:0000313" key="2">
    <source>
        <dbReference type="Proteomes" id="UP000290288"/>
    </source>
</evidence>
<dbReference type="STRING" id="2316362.A0A4Q2D026"/>
<dbReference type="Proteomes" id="UP000290288">
    <property type="component" value="Unassembled WGS sequence"/>
</dbReference>
<reference evidence="1 2" key="1">
    <citation type="submission" date="2019-01" db="EMBL/GenBank/DDBJ databases">
        <title>Draft genome sequence of Psathyrella aberdarensis IHI B618.</title>
        <authorList>
            <person name="Buettner E."/>
            <person name="Kellner H."/>
        </authorList>
    </citation>
    <scope>NUCLEOTIDE SEQUENCE [LARGE SCALE GENOMIC DNA]</scope>
    <source>
        <strain evidence="1 2">IHI B618</strain>
    </source>
</reference>
<dbReference type="GO" id="GO:0051539">
    <property type="term" value="F:4 iron, 4 sulfur cluster binding"/>
    <property type="evidence" value="ECO:0007669"/>
    <property type="project" value="TreeGrafter"/>
</dbReference>
<proteinExistence type="predicted"/>
<dbReference type="OrthoDB" id="2938765at2759"/>
<dbReference type="AlphaFoldDB" id="A0A4Q2D026"/>
<dbReference type="InterPro" id="IPR050926">
    <property type="entry name" value="Aconitase/IPM_isomerase"/>
</dbReference>
<keyword evidence="2" id="KW-1185">Reference proteome</keyword>
<name>A0A4Q2D026_9AGAR</name>
<dbReference type="GO" id="GO:0006099">
    <property type="term" value="P:tricarboxylic acid cycle"/>
    <property type="evidence" value="ECO:0007669"/>
    <property type="project" value="TreeGrafter"/>
</dbReference>
<gene>
    <name evidence="1" type="ORF">EST38_g13334</name>
</gene>
<feature type="non-terminal residue" evidence="1">
    <location>
        <position position="1"/>
    </location>
</feature>
<sequence length="188" mass="20738">VAPCNNNLTGRNDSNPATHGFVASTTALTFAGKLTFKPLTDTLNGADGKPLEFEAPNATNSHFVAMTLARVPFNLPWKSRQPLQPQERVSPALPIIDWRSLRLTSRARAQQIAFFLVAQVEVWWTSRKHRFGHAALELRFLGNLAIITRSFADPANYDKTQPNDKVDIVGLDLDIFASGENLTLVAQA</sequence>
<comment type="caution">
    <text evidence="1">The sequence shown here is derived from an EMBL/GenBank/DDBJ whole genome shotgun (WGS) entry which is preliminary data.</text>
</comment>
<protein>
    <submittedName>
        <fullName evidence="1">Uncharacterized protein</fullName>
    </submittedName>
</protein>